<dbReference type="EMBL" id="LAZR01012550">
    <property type="protein sequence ID" value="KKM26251.1"/>
    <property type="molecule type" value="Genomic_DNA"/>
</dbReference>
<sequence length="135" mass="15444">MNNQECKRLWELCDGATPGPWYATRSQVNDYNQIVRYVHRLIGDDNPMNRGGTPNLLELNPSWTREVDAAFIAAARTALPALLAERGQLRRRLHQAHVEVDIQRNEVIRLRAEVTRLEALAADDVVELQPFETWG</sequence>
<proteinExistence type="predicted"/>
<gene>
    <name evidence="1" type="ORF">LCGC14_1586690</name>
</gene>
<comment type="caution">
    <text evidence="1">The sequence shown here is derived from an EMBL/GenBank/DDBJ whole genome shotgun (WGS) entry which is preliminary data.</text>
</comment>
<protein>
    <submittedName>
        <fullName evidence="1">Uncharacterized protein</fullName>
    </submittedName>
</protein>
<accession>A0A0F9IF72</accession>
<evidence type="ECO:0000313" key="1">
    <source>
        <dbReference type="EMBL" id="KKM26251.1"/>
    </source>
</evidence>
<organism evidence="1">
    <name type="scientific">marine sediment metagenome</name>
    <dbReference type="NCBI Taxonomy" id="412755"/>
    <lineage>
        <taxon>unclassified sequences</taxon>
        <taxon>metagenomes</taxon>
        <taxon>ecological metagenomes</taxon>
    </lineage>
</organism>
<dbReference type="AlphaFoldDB" id="A0A0F9IF72"/>
<name>A0A0F9IF72_9ZZZZ</name>
<reference evidence="1" key="1">
    <citation type="journal article" date="2015" name="Nature">
        <title>Complex archaea that bridge the gap between prokaryotes and eukaryotes.</title>
        <authorList>
            <person name="Spang A."/>
            <person name="Saw J.H."/>
            <person name="Jorgensen S.L."/>
            <person name="Zaremba-Niedzwiedzka K."/>
            <person name="Martijn J."/>
            <person name="Lind A.E."/>
            <person name="van Eijk R."/>
            <person name="Schleper C."/>
            <person name="Guy L."/>
            <person name="Ettema T.J."/>
        </authorList>
    </citation>
    <scope>NUCLEOTIDE SEQUENCE</scope>
</reference>